<dbReference type="RefSeq" id="WP_379813457.1">
    <property type="nucleotide sequence ID" value="NZ_JBHUDZ010000018.1"/>
</dbReference>
<keyword evidence="3" id="KW-1185">Reference proteome</keyword>
<evidence type="ECO:0000313" key="3">
    <source>
        <dbReference type="Proteomes" id="UP001597138"/>
    </source>
</evidence>
<proteinExistence type="predicted"/>
<feature type="chain" id="PRO_5047305409" evidence="1">
    <location>
        <begin position="20"/>
        <end position="203"/>
    </location>
</feature>
<dbReference type="Proteomes" id="UP001597138">
    <property type="component" value="Unassembled WGS sequence"/>
</dbReference>
<keyword evidence="1" id="KW-0732">Signal</keyword>
<sequence length="203" mass="24295">MKSLNILIILFLVSSPIFSQDNIEEITHKKDIKIDSIVKIDFISYKYKYLDENLKIKIPKELYEKMLIDSKLNPERIKKYSDSLEVILKAEFNDDDAARIAQLRITYSWERVGLHIWKNKDEVIEIAKKLNIKHPYRLQELFLNNDSKVSMEIQNLRITLYQNFGKVELMMMPTKQLMPFAFSNNPEIIERRNNHHKNLRQRK</sequence>
<comment type="caution">
    <text evidence="2">The sequence shown here is derived from an EMBL/GenBank/DDBJ whole genome shotgun (WGS) entry which is preliminary data.</text>
</comment>
<name>A0ABW4HJ74_9FLAO</name>
<accession>A0ABW4HJ74</accession>
<gene>
    <name evidence="2" type="ORF">ACFSC2_23085</name>
</gene>
<evidence type="ECO:0000256" key="1">
    <source>
        <dbReference type="SAM" id="SignalP"/>
    </source>
</evidence>
<protein>
    <submittedName>
        <fullName evidence="2">Uncharacterized protein</fullName>
    </submittedName>
</protein>
<feature type="signal peptide" evidence="1">
    <location>
        <begin position="1"/>
        <end position="19"/>
    </location>
</feature>
<reference evidence="3" key="1">
    <citation type="journal article" date="2019" name="Int. J. Syst. Evol. Microbiol.">
        <title>The Global Catalogue of Microorganisms (GCM) 10K type strain sequencing project: providing services to taxonomists for standard genome sequencing and annotation.</title>
        <authorList>
            <consortium name="The Broad Institute Genomics Platform"/>
            <consortium name="The Broad Institute Genome Sequencing Center for Infectious Disease"/>
            <person name="Wu L."/>
            <person name="Ma J."/>
        </authorList>
    </citation>
    <scope>NUCLEOTIDE SEQUENCE [LARGE SCALE GENOMIC DNA]</scope>
    <source>
        <strain evidence="3">CCUG 70865</strain>
    </source>
</reference>
<organism evidence="2 3">
    <name type="scientific">Flavobacterium artemisiae</name>
    <dbReference type="NCBI Taxonomy" id="2126556"/>
    <lineage>
        <taxon>Bacteria</taxon>
        <taxon>Pseudomonadati</taxon>
        <taxon>Bacteroidota</taxon>
        <taxon>Flavobacteriia</taxon>
        <taxon>Flavobacteriales</taxon>
        <taxon>Flavobacteriaceae</taxon>
        <taxon>Flavobacterium</taxon>
    </lineage>
</organism>
<dbReference type="EMBL" id="JBHUDZ010000018">
    <property type="protein sequence ID" value="MFD1605639.1"/>
    <property type="molecule type" value="Genomic_DNA"/>
</dbReference>
<evidence type="ECO:0000313" key="2">
    <source>
        <dbReference type="EMBL" id="MFD1605639.1"/>
    </source>
</evidence>